<dbReference type="GO" id="GO:0015528">
    <property type="term" value="F:lactose:proton symporter activity"/>
    <property type="evidence" value="ECO:0007669"/>
    <property type="project" value="TreeGrafter"/>
</dbReference>
<keyword evidence="11" id="KW-1185">Reference proteome</keyword>
<feature type="transmembrane region" description="Helical" evidence="8">
    <location>
        <begin position="53"/>
        <end position="72"/>
    </location>
</feature>
<dbReference type="Pfam" id="PF12832">
    <property type="entry name" value="MFS_1_like"/>
    <property type="match status" value="1"/>
</dbReference>
<evidence type="ECO:0000259" key="9">
    <source>
        <dbReference type="Pfam" id="PF12832"/>
    </source>
</evidence>
<feature type="transmembrane region" description="Helical" evidence="8">
    <location>
        <begin position="204"/>
        <end position="228"/>
    </location>
</feature>
<evidence type="ECO:0000256" key="7">
    <source>
        <dbReference type="ARBA" id="ARBA00023136"/>
    </source>
</evidence>
<evidence type="ECO:0000256" key="5">
    <source>
        <dbReference type="ARBA" id="ARBA00022692"/>
    </source>
</evidence>
<keyword evidence="6 8" id="KW-1133">Transmembrane helix</keyword>
<dbReference type="PANTHER" id="PTHR23522:SF10">
    <property type="entry name" value="3-PHENYLPROPIONIC ACID TRANSPORTER-RELATED"/>
    <property type="match status" value="1"/>
</dbReference>
<proteinExistence type="predicted"/>
<evidence type="ECO:0000256" key="8">
    <source>
        <dbReference type="SAM" id="Phobius"/>
    </source>
</evidence>
<feature type="transmembrane region" description="Helical" evidence="8">
    <location>
        <begin position="248"/>
        <end position="268"/>
    </location>
</feature>
<keyword evidence="5 8" id="KW-0812">Transmembrane</keyword>
<evidence type="ECO:0000313" key="10">
    <source>
        <dbReference type="EMBL" id="SFI79224.1"/>
    </source>
</evidence>
<protein>
    <submittedName>
        <fullName evidence="10">MFS transporter, PPP family, 3-phenylpropionic acid transporter</fullName>
    </submittedName>
</protein>
<gene>
    <name evidence="10" type="ORF">SAMN05421852_10222</name>
</gene>
<reference evidence="10 11" key="1">
    <citation type="submission" date="2016-10" db="EMBL/GenBank/DDBJ databases">
        <authorList>
            <person name="de Groot N.N."/>
        </authorList>
    </citation>
    <scope>NUCLEOTIDE SEQUENCE [LARGE SCALE GENOMIC DNA]</scope>
    <source>
        <strain evidence="10 11">DSM 44778</strain>
    </source>
</reference>
<dbReference type="Proteomes" id="UP000199545">
    <property type="component" value="Unassembled WGS sequence"/>
</dbReference>
<dbReference type="RefSeq" id="WP_175482249.1">
    <property type="nucleotide sequence ID" value="NZ_FORR01000002.1"/>
</dbReference>
<organism evidence="10 11">
    <name type="scientific">Thermoflavimicrobium dichotomicum</name>
    <dbReference type="NCBI Taxonomy" id="46223"/>
    <lineage>
        <taxon>Bacteria</taxon>
        <taxon>Bacillati</taxon>
        <taxon>Bacillota</taxon>
        <taxon>Bacilli</taxon>
        <taxon>Bacillales</taxon>
        <taxon>Thermoactinomycetaceae</taxon>
        <taxon>Thermoflavimicrobium</taxon>
    </lineage>
</organism>
<feature type="transmembrane region" description="Helical" evidence="8">
    <location>
        <begin position="84"/>
        <end position="101"/>
    </location>
</feature>
<keyword evidence="3" id="KW-1003">Cell membrane</keyword>
<dbReference type="InterPro" id="IPR026032">
    <property type="entry name" value="HcaT-like"/>
</dbReference>
<feature type="transmembrane region" description="Helical" evidence="8">
    <location>
        <begin position="107"/>
        <end position="126"/>
    </location>
</feature>
<feature type="transmembrane region" description="Helical" evidence="8">
    <location>
        <begin position="280"/>
        <end position="297"/>
    </location>
</feature>
<accession>A0A1I3L3F3</accession>
<dbReference type="Gene3D" id="1.20.1250.20">
    <property type="entry name" value="MFS general substrate transporter like domains"/>
    <property type="match status" value="2"/>
</dbReference>
<evidence type="ECO:0000313" key="11">
    <source>
        <dbReference type="Proteomes" id="UP000199545"/>
    </source>
</evidence>
<keyword evidence="2" id="KW-0813">Transport</keyword>
<dbReference type="PIRSF" id="PIRSF004925">
    <property type="entry name" value="HcaT"/>
    <property type="match status" value="1"/>
</dbReference>
<comment type="subcellular location">
    <subcellularLocation>
        <location evidence="1">Cell inner membrane</location>
        <topology evidence="1">Multi-pass membrane protein</topology>
    </subcellularLocation>
</comment>
<evidence type="ECO:0000256" key="6">
    <source>
        <dbReference type="ARBA" id="ARBA00022989"/>
    </source>
</evidence>
<dbReference type="GO" id="GO:0005886">
    <property type="term" value="C:plasma membrane"/>
    <property type="evidence" value="ECO:0007669"/>
    <property type="project" value="UniProtKB-SubCell"/>
</dbReference>
<dbReference type="STRING" id="46223.SAMN05421852_10222"/>
<feature type="transmembrane region" description="Helical" evidence="8">
    <location>
        <begin position="303"/>
        <end position="323"/>
    </location>
</feature>
<dbReference type="AlphaFoldDB" id="A0A1I3L3F3"/>
<sequence>MGKPYIHKLSKGFSFKPQTWMSMQFFAFFFTWGIYIPYWVPWLTSRGFSIADASMLFSIGLVARAFSTMFIFPRLCKHLLLPDLAKWIACLSVIFASFFIIPFEEFYIALIFMILFNLIYPIHLALNESFANAFMKKGKLDYGKSRSWGSIGYVVAVLIIGWAISRIGDQAVIDVMVVGCLLLLLGTFIGIPEEAKVRNDSVRLSLLSLFKLPGFALCFFICFLTQGAHAAYYNYGVLYLKDLGIGDTWISLLLALQIPVEILFFYISDRLLGRMPVYKMLGISIIFSIVRWSFVFFFQDLFIFIFTQLLHAITFALTHYAFVRFTMNRFRMSIFHLLLAVIRPLS</sequence>
<dbReference type="InterPro" id="IPR036259">
    <property type="entry name" value="MFS_trans_sf"/>
</dbReference>
<name>A0A1I3L3F3_9BACL</name>
<evidence type="ECO:0000256" key="2">
    <source>
        <dbReference type="ARBA" id="ARBA00022448"/>
    </source>
</evidence>
<evidence type="ECO:0000256" key="3">
    <source>
        <dbReference type="ARBA" id="ARBA00022475"/>
    </source>
</evidence>
<dbReference type="SUPFAM" id="SSF103473">
    <property type="entry name" value="MFS general substrate transporter"/>
    <property type="match status" value="1"/>
</dbReference>
<dbReference type="GO" id="GO:0030395">
    <property type="term" value="F:lactose binding"/>
    <property type="evidence" value="ECO:0007669"/>
    <property type="project" value="TreeGrafter"/>
</dbReference>
<feature type="transmembrane region" description="Helical" evidence="8">
    <location>
        <begin position="20"/>
        <end position="41"/>
    </location>
</feature>
<evidence type="ECO:0000256" key="1">
    <source>
        <dbReference type="ARBA" id="ARBA00004429"/>
    </source>
</evidence>
<feature type="transmembrane region" description="Helical" evidence="8">
    <location>
        <begin position="147"/>
        <end position="165"/>
    </location>
</feature>
<dbReference type="PANTHER" id="PTHR23522">
    <property type="entry name" value="BLL5896 PROTEIN"/>
    <property type="match status" value="1"/>
</dbReference>
<keyword evidence="7 8" id="KW-0472">Membrane</keyword>
<feature type="domain" description="Major facilitator superfamily associated" evidence="9">
    <location>
        <begin position="19"/>
        <end position="334"/>
    </location>
</feature>
<feature type="transmembrane region" description="Helical" evidence="8">
    <location>
        <begin position="171"/>
        <end position="192"/>
    </location>
</feature>
<dbReference type="InterPro" id="IPR024989">
    <property type="entry name" value="MFS_assoc_dom"/>
</dbReference>
<evidence type="ECO:0000256" key="4">
    <source>
        <dbReference type="ARBA" id="ARBA00022519"/>
    </source>
</evidence>
<dbReference type="EMBL" id="FORR01000002">
    <property type="protein sequence ID" value="SFI79224.1"/>
    <property type="molecule type" value="Genomic_DNA"/>
</dbReference>
<keyword evidence="4" id="KW-0997">Cell inner membrane</keyword>